<protein>
    <submittedName>
        <fullName evidence="1">TIGR02453 family protein</fullName>
    </submittedName>
</protein>
<accession>A0A1M7J2U0</accession>
<dbReference type="Pfam" id="PF09365">
    <property type="entry name" value="DUF2461"/>
    <property type="match status" value="1"/>
</dbReference>
<keyword evidence="2" id="KW-1185">Reference proteome</keyword>
<evidence type="ECO:0000313" key="1">
    <source>
        <dbReference type="EMBL" id="SHM47295.1"/>
    </source>
</evidence>
<dbReference type="RefSeq" id="WP_073251246.1">
    <property type="nucleotide sequence ID" value="NZ_FRCS01000001.1"/>
</dbReference>
<dbReference type="Proteomes" id="UP000184440">
    <property type="component" value="Unassembled WGS sequence"/>
</dbReference>
<reference evidence="1 2" key="1">
    <citation type="submission" date="2016-11" db="EMBL/GenBank/DDBJ databases">
        <authorList>
            <person name="Jaros S."/>
            <person name="Januszkiewicz K."/>
            <person name="Wedrychowicz H."/>
        </authorList>
    </citation>
    <scope>NUCLEOTIDE SEQUENCE [LARGE SCALE GENOMIC DNA]</scope>
    <source>
        <strain evidence="1 2">DSM 46144</strain>
    </source>
</reference>
<dbReference type="PANTHER" id="PTHR36452">
    <property type="entry name" value="CHROMOSOME 12, WHOLE GENOME SHOTGUN SEQUENCE"/>
    <property type="match status" value="1"/>
</dbReference>
<organism evidence="1 2">
    <name type="scientific">Cryptosporangium aurantiacum</name>
    <dbReference type="NCBI Taxonomy" id="134849"/>
    <lineage>
        <taxon>Bacteria</taxon>
        <taxon>Bacillati</taxon>
        <taxon>Actinomycetota</taxon>
        <taxon>Actinomycetes</taxon>
        <taxon>Cryptosporangiales</taxon>
        <taxon>Cryptosporangiaceae</taxon>
        <taxon>Cryptosporangium</taxon>
    </lineage>
</organism>
<evidence type="ECO:0000313" key="2">
    <source>
        <dbReference type="Proteomes" id="UP000184440"/>
    </source>
</evidence>
<dbReference type="EMBL" id="FRCS01000001">
    <property type="protein sequence ID" value="SHM47295.1"/>
    <property type="molecule type" value="Genomic_DNA"/>
</dbReference>
<dbReference type="NCBIfam" id="TIGR02453">
    <property type="entry name" value="TIGR02453 family protein"/>
    <property type="match status" value="1"/>
</dbReference>
<dbReference type="AlphaFoldDB" id="A0A1M7J2U0"/>
<name>A0A1M7J2U0_9ACTN</name>
<dbReference type="OrthoDB" id="9794241at2"/>
<gene>
    <name evidence="1" type="ORF">SAMN05443668_101669</name>
</gene>
<dbReference type="InterPro" id="IPR012808">
    <property type="entry name" value="CHP02453"/>
</dbReference>
<proteinExistence type="predicted"/>
<dbReference type="STRING" id="134849.SAMN05443668_101669"/>
<sequence length="222" mass="24613">MSRFEGFDAQVPEWFVGLEADNSKTYFDAHRPYYERAVRGQLTALLADLSEELGGETKIFRQNRDVRFSVDKSPYKTQTYGILSGSTLTPAGLYVGISADGLTAGGGYWRMERDQLERYRSAVADDERGADLAARTAEVEAAGLEQWGESLATAPRGYPRDHPRIEMLRRKSVTFGRRLPVGDGIGATEGRTFVAGTWTSSAPVLHWLDTHVGPTTAPPRRR</sequence>
<dbReference type="PANTHER" id="PTHR36452:SF1">
    <property type="entry name" value="DUF2461 DOMAIN-CONTAINING PROTEIN"/>
    <property type="match status" value="1"/>
</dbReference>